<proteinExistence type="predicted"/>
<evidence type="ECO:0000256" key="1">
    <source>
        <dbReference type="SAM" id="MobiDB-lite"/>
    </source>
</evidence>
<dbReference type="InterPro" id="IPR026123">
    <property type="entry name" value="STIL"/>
</dbReference>
<feature type="region of interest" description="Disordered" evidence="1">
    <location>
        <begin position="1366"/>
        <end position="1421"/>
    </location>
</feature>
<feature type="domain" description="STIL N-terminal" evidence="2">
    <location>
        <begin position="67"/>
        <end position="400"/>
    </location>
</feature>
<protein>
    <recommendedName>
        <fullName evidence="2">STIL N-terminal domain-containing protein</fullName>
    </recommendedName>
</protein>
<feature type="region of interest" description="Disordered" evidence="1">
    <location>
        <begin position="460"/>
        <end position="486"/>
    </location>
</feature>
<gene>
    <name evidence="3" type="ORF">NP493_23g00002</name>
</gene>
<dbReference type="GO" id="GO:0007052">
    <property type="term" value="P:mitotic spindle organization"/>
    <property type="evidence" value="ECO:0007669"/>
    <property type="project" value="TreeGrafter"/>
</dbReference>
<dbReference type="GO" id="GO:0007224">
    <property type="term" value="P:smoothened signaling pathway"/>
    <property type="evidence" value="ECO:0007669"/>
    <property type="project" value="TreeGrafter"/>
</dbReference>
<dbReference type="PANTHER" id="PTHR15128:SF0">
    <property type="entry name" value="SCL-INTERRUPTING LOCUS PROTEIN"/>
    <property type="match status" value="1"/>
</dbReference>
<dbReference type="GO" id="GO:0005815">
    <property type="term" value="C:microtubule organizing center"/>
    <property type="evidence" value="ECO:0007669"/>
    <property type="project" value="TreeGrafter"/>
</dbReference>
<feature type="region of interest" description="Disordered" evidence="1">
    <location>
        <begin position="578"/>
        <end position="650"/>
    </location>
</feature>
<evidence type="ECO:0000313" key="3">
    <source>
        <dbReference type="EMBL" id="KAK2192731.1"/>
    </source>
</evidence>
<dbReference type="PANTHER" id="PTHR15128">
    <property type="entry name" value="TAL1 SCL INTERRUPTING LOCUS"/>
    <property type="match status" value="1"/>
</dbReference>
<sequence>MLESRCVQKGGACRYGPPGMASGVLMGSHVAVSAEAIRAGQQTVNRTNKQMASGIIPLTFPSTRAVLWDHRPTGPPAWVHFAHYRNPLVVLEEKSLRLAHHFAEQQPDSTSYRHLLIGSVTCDSDGEGVTVTIDRFAPLKEGRVAQEDVLPGQVLIECTLEKNSAKPTGSVDDLSNSLKTLHRHCTGKTKVDTSDLVILQAYCAYHSNQQNLLFHIDFNMVAPAVKFKVTPVPAVPIVPTALSKNLAGPLSVTDLQAEPKAGYLTMDHTRKLLLVLPSDPKVYTLPLIGIWVSGVSNVHDAFVWSRCLRYHCNHSLSDRVCLAPEPFLVVLYSPLHSQPEFYDCLPSNGSNDLHFELRTCHEVIQMSKLSGPRPDSPVELELVKVESGAKRDMFDAALQTCRDVLTRPAKCELQSSSHLSGSLEDMVPRSTPAPLLTRAPTFRPSVPEVSLLFDENRYVGGKTRKGSLDDNTGKSAANPASAPTTRVPLKQVNRNPNLTQAPPSGKNVAVFPGMHAGPVAPPGSYPVQPYPYMAGFPPNPYGCMPMYGQPMATFPMPPVPYAWNMYNGYSGQPRCPTVSTGPRIRKAPNMRRLETCPSSRQQDGGETQRQQMEQPPHLAKQYHPQNYQHPPASHQQQAATACQPQMATNSGQQNMITSSHTQQMSAASCQQQIAAASCQQQAAAASYQQQAAAALYHSQPVTAIKQDMQQQQQQQQLQQRQQEQPFQQQQQQLQQRQQEQPFQQQQQQRQHEQQLQQQQQSQQQLQQPLQQQQQSQQQLHQPLQQQHPSQQQQPLQQQQQQQQQRMLPVQQHVSHVSSMQHQSPILSRQSPVAAVRRADTSSTSASPLSNSIGRDSGMHSSDSADHDSLGTSYDAEASRAPPDVYEILRMQDTQLRLLREQLQQLTARQGVPPGGTAVAAGQQTCSVAINTSVLCDDSGDCGDIHRSSNASETSCPQSQGQTTSLQTSLDTAPSGGQLSESRHDSARHDQTNTSNDTLNLDELRLTQIQDEAESVMSDMIVDMPDYTSLSPEKIRPGSCSTCDCQGSDHCGHFDRSHTSQQDRHSDDSGTDDDRDRDSYECSQTDVSLLLRNQKQFYENLMTNVNKFLGQHTSGEVTDDTVTTIQSESRPDRLAGGSIQSEAGARGLEARGNKDSFVDIVENTKRELMKMGVNVDRLNAAEKSYRLDQSSCFMDQLMLPRVNYMSMMLDNDSDLSADADALAMKYLSDEQLTELARLRQHSPMKSRRHGDGLDRVFRGRDMSSCGVSANHMSFASRKYMERYGLLDADSMADDTVTTTPEVLNVGEFLKKLAADKSYLGSVCSHPDDTPANLTRVSYSSDPSPMLGGNLKWSRLSAGVSPGVFHQGDTKGFHGPTSTPADNGGRMLSASSDVTPNRTPEKHRPGYQHHRHRGQPLNVDDHQPRRFFNGQCGEREAKKDFGPYFDGAREAPHPQRKVERVLDIERLKEMPKLM</sequence>
<evidence type="ECO:0000313" key="4">
    <source>
        <dbReference type="Proteomes" id="UP001209878"/>
    </source>
</evidence>
<feature type="compositionally biased region" description="Polar residues" evidence="1">
    <location>
        <begin position="1387"/>
        <end position="1396"/>
    </location>
</feature>
<feature type="compositionally biased region" description="Low complexity" evidence="1">
    <location>
        <begin position="628"/>
        <end position="641"/>
    </location>
</feature>
<feature type="compositionally biased region" description="Basic residues" evidence="1">
    <location>
        <begin position="1403"/>
        <end position="1412"/>
    </location>
</feature>
<accession>A0AAD9UKI8</accession>
<keyword evidence="4" id="KW-1185">Reference proteome</keyword>
<feature type="compositionally biased region" description="Low complexity" evidence="1">
    <location>
        <begin position="841"/>
        <end position="851"/>
    </location>
</feature>
<dbReference type="InterPro" id="IPR057731">
    <property type="entry name" value="STIL_N"/>
</dbReference>
<feature type="compositionally biased region" description="Basic and acidic residues" evidence="1">
    <location>
        <begin position="980"/>
        <end position="990"/>
    </location>
</feature>
<organism evidence="3 4">
    <name type="scientific">Ridgeia piscesae</name>
    <name type="common">Tubeworm</name>
    <dbReference type="NCBI Taxonomy" id="27915"/>
    <lineage>
        <taxon>Eukaryota</taxon>
        <taxon>Metazoa</taxon>
        <taxon>Spiralia</taxon>
        <taxon>Lophotrochozoa</taxon>
        <taxon>Annelida</taxon>
        <taxon>Polychaeta</taxon>
        <taxon>Sedentaria</taxon>
        <taxon>Canalipalpata</taxon>
        <taxon>Sabellida</taxon>
        <taxon>Siboglinidae</taxon>
        <taxon>Ridgeia</taxon>
    </lineage>
</organism>
<feature type="compositionally biased region" description="Low complexity" evidence="1">
    <location>
        <begin position="957"/>
        <end position="971"/>
    </location>
</feature>
<dbReference type="Pfam" id="PF26399">
    <property type="entry name" value="PRM_STIL"/>
    <property type="match status" value="1"/>
</dbReference>
<reference evidence="3" key="1">
    <citation type="journal article" date="2023" name="Mol. Biol. Evol.">
        <title>Third-Generation Sequencing Reveals the Adaptive Role of the Epigenome in Three Deep-Sea Polychaetes.</title>
        <authorList>
            <person name="Perez M."/>
            <person name="Aroh O."/>
            <person name="Sun Y."/>
            <person name="Lan Y."/>
            <person name="Juniper S.K."/>
            <person name="Young C.R."/>
            <person name="Angers B."/>
            <person name="Qian P.Y."/>
        </authorList>
    </citation>
    <scope>NUCLEOTIDE SEQUENCE</scope>
    <source>
        <strain evidence="3">R07B-5</strain>
    </source>
</reference>
<feature type="region of interest" description="Disordered" evidence="1">
    <location>
        <begin position="1054"/>
        <end position="1081"/>
    </location>
</feature>
<feature type="region of interest" description="Disordered" evidence="1">
    <location>
        <begin position="946"/>
        <end position="1002"/>
    </location>
</feature>
<dbReference type="EMBL" id="JAODUO010000023">
    <property type="protein sequence ID" value="KAK2192731.1"/>
    <property type="molecule type" value="Genomic_DNA"/>
</dbReference>
<dbReference type="Pfam" id="PF15253">
    <property type="entry name" value="STIL_N"/>
    <property type="match status" value="1"/>
</dbReference>
<feature type="compositionally biased region" description="Polar residues" evidence="1">
    <location>
        <begin position="947"/>
        <end position="956"/>
    </location>
</feature>
<name>A0AAD9UKI8_RIDPI</name>
<feature type="compositionally biased region" description="Low complexity" evidence="1">
    <location>
        <begin position="766"/>
        <end position="823"/>
    </location>
</feature>
<feature type="region of interest" description="Disordered" evidence="1">
    <location>
        <begin position="766"/>
        <end position="878"/>
    </location>
</feature>
<comment type="caution">
    <text evidence="3">The sequence shown here is derived from an EMBL/GenBank/DDBJ whole genome shotgun (WGS) entry which is preliminary data.</text>
</comment>
<dbReference type="Proteomes" id="UP001209878">
    <property type="component" value="Unassembled WGS sequence"/>
</dbReference>
<feature type="compositionally biased region" description="Polar residues" evidence="1">
    <location>
        <begin position="596"/>
        <end position="613"/>
    </location>
</feature>
<feature type="compositionally biased region" description="Basic and acidic residues" evidence="1">
    <location>
        <begin position="1054"/>
        <end position="1079"/>
    </location>
</feature>
<dbReference type="GO" id="GO:0071539">
    <property type="term" value="P:protein localization to centrosome"/>
    <property type="evidence" value="ECO:0007669"/>
    <property type="project" value="TreeGrafter"/>
</dbReference>
<evidence type="ECO:0000259" key="2">
    <source>
        <dbReference type="Pfam" id="PF15253"/>
    </source>
</evidence>
<dbReference type="GO" id="GO:0031023">
    <property type="term" value="P:microtubule organizing center organization"/>
    <property type="evidence" value="ECO:0007669"/>
    <property type="project" value="TreeGrafter"/>
</dbReference>
<dbReference type="InterPro" id="IPR058559">
    <property type="entry name" value="PRM_STIL"/>
</dbReference>